<evidence type="ECO:0000256" key="1">
    <source>
        <dbReference type="SAM" id="Phobius"/>
    </source>
</evidence>
<keyword evidence="1" id="KW-0812">Transmembrane</keyword>
<dbReference type="AlphaFoldDB" id="A0A0F9SL15"/>
<feature type="transmembrane region" description="Helical" evidence="1">
    <location>
        <begin position="12"/>
        <end position="33"/>
    </location>
</feature>
<reference evidence="2" key="1">
    <citation type="journal article" date="2015" name="Nature">
        <title>Complex archaea that bridge the gap between prokaryotes and eukaryotes.</title>
        <authorList>
            <person name="Spang A."/>
            <person name="Saw J.H."/>
            <person name="Jorgensen S.L."/>
            <person name="Zaremba-Niedzwiedzka K."/>
            <person name="Martijn J."/>
            <person name="Lind A.E."/>
            <person name="van Eijk R."/>
            <person name="Schleper C."/>
            <person name="Guy L."/>
            <person name="Ettema T.J."/>
        </authorList>
    </citation>
    <scope>NUCLEOTIDE SEQUENCE</scope>
</reference>
<keyword evidence="1" id="KW-1133">Transmembrane helix</keyword>
<evidence type="ECO:0000313" key="2">
    <source>
        <dbReference type="EMBL" id="KKN67739.1"/>
    </source>
</evidence>
<accession>A0A0F9SL15</accession>
<keyword evidence="1" id="KW-0472">Membrane</keyword>
<comment type="caution">
    <text evidence="2">The sequence shown here is derived from an EMBL/GenBank/DDBJ whole genome shotgun (WGS) entry which is preliminary data.</text>
</comment>
<organism evidence="2">
    <name type="scientific">marine sediment metagenome</name>
    <dbReference type="NCBI Taxonomy" id="412755"/>
    <lineage>
        <taxon>unclassified sequences</taxon>
        <taxon>metagenomes</taxon>
        <taxon>ecological metagenomes</taxon>
    </lineage>
</organism>
<proteinExistence type="predicted"/>
<name>A0A0F9SL15_9ZZZZ</name>
<gene>
    <name evidence="2" type="ORF">LCGC14_0458870</name>
</gene>
<sequence length="48" mass="5821">MEMIVFEIDPMQIRVMADVIWFAGYSFLTVWVWKPAWIKKLKFNDPND</sequence>
<protein>
    <submittedName>
        <fullName evidence="2">Uncharacterized protein</fullName>
    </submittedName>
</protein>
<dbReference type="EMBL" id="LAZR01000467">
    <property type="protein sequence ID" value="KKN67739.1"/>
    <property type="molecule type" value="Genomic_DNA"/>
</dbReference>